<dbReference type="InterPro" id="IPR013767">
    <property type="entry name" value="PAS_fold"/>
</dbReference>
<evidence type="ECO:0000259" key="7">
    <source>
        <dbReference type="PROSITE" id="PS50045"/>
    </source>
</evidence>
<dbReference type="GO" id="GO:0005524">
    <property type="term" value="F:ATP binding"/>
    <property type="evidence" value="ECO:0007669"/>
    <property type="project" value="UniProtKB-KW"/>
</dbReference>
<dbReference type="EMBL" id="VSSQ01003269">
    <property type="protein sequence ID" value="MPM19909.1"/>
    <property type="molecule type" value="Genomic_DNA"/>
</dbReference>
<comment type="caution">
    <text evidence="8">The sequence shown here is derived from an EMBL/GenBank/DDBJ whole genome shotgun (WGS) entry which is preliminary data.</text>
</comment>
<dbReference type="InterPro" id="IPR025662">
    <property type="entry name" value="Sigma_54_int_dom_ATP-bd_1"/>
</dbReference>
<keyword evidence="3" id="KW-0805">Transcription regulation</keyword>
<keyword evidence="2" id="KW-0067">ATP-binding</keyword>
<dbReference type="Pfam" id="PF00989">
    <property type="entry name" value="PAS"/>
    <property type="match status" value="1"/>
</dbReference>
<dbReference type="InterPro" id="IPR058031">
    <property type="entry name" value="AAA_lid_NorR"/>
</dbReference>
<dbReference type="Pfam" id="PF00158">
    <property type="entry name" value="Sigma54_activat"/>
    <property type="match status" value="1"/>
</dbReference>
<dbReference type="Gene3D" id="1.10.8.60">
    <property type="match status" value="1"/>
</dbReference>
<dbReference type="PANTHER" id="PTHR32071:SF57">
    <property type="entry name" value="C4-DICARBOXYLATE TRANSPORT TRANSCRIPTIONAL REGULATORY PROTEIN DCTD"/>
    <property type="match status" value="1"/>
</dbReference>
<dbReference type="CDD" id="cd00009">
    <property type="entry name" value="AAA"/>
    <property type="match status" value="1"/>
</dbReference>
<evidence type="ECO:0000313" key="8">
    <source>
        <dbReference type="EMBL" id="MPM19909.1"/>
    </source>
</evidence>
<dbReference type="PROSITE" id="PS50045">
    <property type="entry name" value="SIGMA54_INTERACT_4"/>
    <property type="match status" value="1"/>
</dbReference>
<proteinExistence type="predicted"/>
<dbReference type="SUPFAM" id="SSF52540">
    <property type="entry name" value="P-loop containing nucleoside triphosphate hydrolases"/>
    <property type="match status" value="1"/>
</dbReference>
<keyword evidence="6" id="KW-0175">Coiled coil</keyword>
<evidence type="ECO:0000256" key="6">
    <source>
        <dbReference type="SAM" id="Coils"/>
    </source>
</evidence>
<dbReference type="PRINTS" id="PR01590">
    <property type="entry name" value="HTHFIS"/>
</dbReference>
<dbReference type="Gene3D" id="1.10.10.60">
    <property type="entry name" value="Homeodomain-like"/>
    <property type="match status" value="1"/>
</dbReference>
<feature type="domain" description="Sigma-54 factor interaction" evidence="7">
    <location>
        <begin position="168"/>
        <end position="397"/>
    </location>
</feature>
<dbReference type="GO" id="GO:0043565">
    <property type="term" value="F:sequence-specific DNA binding"/>
    <property type="evidence" value="ECO:0007669"/>
    <property type="project" value="InterPro"/>
</dbReference>
<dbReference type="PANTHER" id="PTHR32071">
    <property type="entry name" value="TRANSCRIPTIONAL REGULATORY PROTEIN"/>
    <property type="match status" value="1"/>
</dbReference>
<name>A0A644XUZ9_9ZZZZ</name>
<dbReference type="SMART" id="SM00382">
    <property type="entry name" value="AAA"/>
    <property type="match status" value="1"/>
</dbReference>
<gene>
    <name evidence="8" type="primary">norR_82</name>
    <name evidence="8" type="ORF">SDC9_66336</name>
</gene>
<dbReference type="InterPro" id="IPR035965">
    <property type="entry name" value="PAS-like_dom_sf"/>
</dbReference>
<dbReference type="InterPro" id="IPR002078">
    <property type="entry name" value="Sigma_54_int"/>
</dbReference>
<dbReference type="InterPro" id="IPR003593">
    <property type="entry name" value="AAA+_ATPase"/>
</dbReference>
<accession>A0A644XUZ9</accession>
<dbReference type="Gene3D" id="3.30.450.20">
    <property type="entry name" value="PAS domain"/>
    <property type="match status" value="1"/>
</dbReference>
<dbReference type="Pfam" id="PF25601">
    <property type="entry name" value="AAA_lid_14"/>
    <property type="match status" value="1"/>
</dbReference>
<keyword evidence="5" id="KW-0804">Transcription</keyword>
<protein>
    <submittedName>
        <fullName evidence="8">Anaerobic nitric oxide reductase transcription regulator NorR</fullName>
    </submittedName>
</protein>
<dbReference type="SMART" id="SM00091">
    <property type="entry name" value="PAS"/>
    <property type="match status" value="1"/>
</dbReference>
<evidence type="ECO:0000256" key="2">
    <source>
        <dbReference type="ARBA" id="ARBA00022840"/>
    </source>
</evidence>
<keyword evidence="1" id="KW-0547">Nucleotide-binding</keyword>
<dbReference type="Pfam" id="PF02954">
    <property type="entry name" value="HTH_8"/>
    <property type="match status" value="1"/>
</dbReference>
<reference evidence="8" key="1">
    <citation type="submission" date="2019-08" db="EMBL/GenBank/DDBJ databases">
        <authorList>
            <person name="Kucharzyk K."/>
            <person name="Murdoch R.W."/>
            <person name="Higgins S."/>
            <person name="Loffler F."/>
        </authorList>
    </citation>
    <scope>NUCLEOTIDE SEQUENCE</scope>
</reference>
<dbReference type="PROSITE" id="PS00676">
    <property type="entry name" value="SIGMA54_INTERACT_2"/>
    <property type="match status" value="1"/>
</dbReference>
<feature type="coiled-coil region" evidence="6">
    <location>
        <begin position="439"/>
        <end position="466"/>
    </location>
</feature>
<organism evidence="8">
    <name type="scientific">bioreactor metagenome</name>
    <dbReference type="NCBI Taxonomy" id="1076179"/>
    <lineage>
        <taxon>unclassified sequences</taxon>
        <taxon>metagenomes</taxon>
        <taxon>ecological metagenomes</taxon>
    </lineage>
</organism>
<sequence>MGERICMNEDHKYRLIFEEWMDKTDDGFIIIDAEGVIKDINDNYCKFLHEAKEHVIGKPIGEIISTTSMYEVLRSRHRGDGANGVYFQPYLLNSNSDDKNGENKEATYAIANRFCIFDEYGNLIGAAAQMKFKQRTMSMASKIFMEEVKYYKEAYQNCTFSGSGFDKLIGNNPKLVELKKKGSKIAKTDFPVLITGETGTGKEVFAKSLHLESDRRDKPLININCGAIPSELLESELFGYEEGAFTGAKKGGKIGKFQLADGGTIFLDEIGDMPLSLQVKLLRTLQEREIEKIGGTQPIPIDVRVISATRQNLQEMMKQGTFREDLYYRLNVISFEMIPLRERVDDILLYANYFLEQLNKKYKTKIILSDEVKNCLREYSWPGNVRELNNVLSSAYASCDKFMIGVTDLPTPIVSKKSNNPQKGYGHKRLGDIVDDYEAAIIREALHRHQNNIKSAAEELQIERSLLYKKMKQYNIIVERMIN</sequence>
<dbReference type="InterPro" id="IPR000014">
    <property type="entry name" value="PAS"/>
</dbReference>
<dbReference type="InterPro" id="IPR027417">
    <property type="entry name" value="P-loop_NTPase"/>
</dbReference>
<dbReference type="FunFam" id="3.40.50.300:FF:000006">
    <property type="entry name" value="DNA-binding transcriptional regulator NtrC"/>
    <property type="match status" value="1"/>
</dbReference>
<dbReference type="PROSITE" id="PS00675">
    <property type="entry name" value="SIGMA54_INTERACT_1"/>
    <property type="match status" value="1"/>
</dbReference>
<dbReference type="InterPro" id="IPR002197">
    <property type="entry name" value="HTH_Fis"/>
</dbReference>
<dbReference type="AlphaFoldDB" id="A0A644XUZ9"/>
<dbReference type="CDD" id="cd00130">
    <property type="entry name" value="PAS"/>
    <property type="match status" value="1"/>
</dbReference>
<dbReference type="InterPro" id="IPR009057">
    <property type="entry name" value="Homeodomain-like_sf"/>
</dbReference>
<dbReference type="InterPro" id="IPR025944">
    <property type="entry name" value="Sigma_54_int_dom_CS"/>
</dbReference>
<dbReference type="Gene3D" id="3.40.50.300">
    <property type="entry name" value="P-loop containing nucleotide triphosphate hydrolases"/>
    <property type="match status" value="1"/>
</dbReference>
<evidence type="ECO:0000256" key="5">
    <source>
        <dbReference type="ARBA" id="ARBA00023163"/>
    </source>
</evidence>
<evidence type="ECO:0000256" key="3">
    <source>
        <dbReference type="ARBA" id="ARBA00023015"/>
    </source>
</evidence>
<evidence type="ECO:0000256" key="1">
    <source>
        <dbReference type="ARBA" id="ARBA00022741"/>
    </source>
</evidence>
<dbReference type="SUPFAM" id="SSF55785">
    <property type="entry name" value="PYP-like sensor domain (PAS domain)"/>
    <property type="match status" value="1"/>
</dbReference>
<dbReference type="SUPFAM" id="SSF46689">
    <property type="entry name" value="Homeodomain-like"/>
    <property type="match status" value="1"/>
</dbReference>
<dbReference type="GO" id="GO:0006355">
    <property type="term" value="P:regulation of DNA-templated transcription"/>
    <property type="evidence" value="ECO:0007669"/>
    <property type="project" value="InterPro"/>
</dbReference>
<dbReference type="InterPro" id="IPR025943">
    <property type="entry name" value="Sigma_54_int_dom_ATP-bd_2"/>
</dbReference>
<dbReference type="PROSITE" id="PS00688">
    <property type="entry name" value="SIGMA54_INTERACT_3"/>
    <property type="match status" value="1"/>
</dbReference>
<evidence type="ECO:0000256" key="4">
    <source>
        <dbReference type="ARBA" id="ARBA00023125"/>
    </source>
</evidence>
<keyword evidence="4" id="KW-0238">DNA-binding</keyword>